<dbReference type="PANTHER" id="PTHR30349:SF86">
    <property type="entry name" value="INTEGRASE_RECOMBINASE AQ_AA09-RELATED"/>
    <property type="match status" value="1"/>
</dbReference>
<organism evidence="7">
    <name type="scientific">Halalkalibacterium halodurans</name>
    <name type="common">Bacillus halodurans</name>
    <dbReference type="NCBI Taxonomy" id="86665"/>
    <lineage>
        <taxon>Bacteria</taxon>
        <taxon>Bacillati</taxon>
        <taxon>Bacillota</taxon>
        <taxon>Bacilli</taxon>
        <taxon>Bacillales</taxon>
        <taxon>Bacillaceae</taxon>
        <taxon>Halalkalibacterium (ex Joshi et al. 2022)</taxon>
    </lineage>
</organism>
<dbReference type="PANTHER" id="PTHR30349">
    <property type="entry name" value="PHAGE INTEGRASE-RELATED"/>
    <property type="match status" value="1"/>
</dbReference>
<name>A0A0M0KMZ1_ALKHA</name>
<dbReference type="SUPFAM" id="SSF47823">
    <property type="entry name" value="lambda integrase-like, N-terminal domain"/>
    <property type="match status" value="1"/>
</dbReference>
<dbReference type="EMBL" id="LILD01000001">
    <property type="protein sequence ID" value="KOO40165.1"/>
    <property type="molecule type" value="Genomic_DNA"/>
</dbReference>
<dbReference type="Gene3D" id="1.10.150.130">
    <property type="match status" value="1"/>
</dbReference>
<dbReference type="CDD" id="cd00397">
    <property type="entry name" value="DNA_BRE_C"/>
    <property type="match status" value="1"/>
</dbReference>
<dbReference type="Pfam" id="PF00589">
    <property type="entry name" value="Phage_integrase"/>
    <property type="match status" value="1"/>
</dbReference>
<dbReference type="PROSITE" id="PS51900">
    <property type="entry name" value="CB"/>
    <property type="match status" value="1"/>
</dbReference>
<dbReference type="InterPro" id="IPR004107">
    <property type="entry name" value="Integrase_SAM-like_N"/>
</dbReference>
<dbReference type="PATRIC" id="fig|136160.3.peg.1963"/>
<dbReference type="GO" id="GO:0015074">
    <property type="term" value="P:DNA integration"/>
    <property type="evidence" value="ECO:0007669"/>
    <property type="project" value="UniProtKB-KW"/>
</dbReference>
<evidence type="ECO:0000259" key="6">
    <source>
        <dbReference type="PROSITE" id="PS51900"/>
    </source>
</evidence>
<dbReference type="GeneID" id="87597884"/>
<accession>A0A0M0KMZ1</accession>
<dbReference type="InterPro" id="IPR050090">
    <property type="entry name" value="Tyrosine_recombinase_XerCD"/>
</dbReference>
<keyword evidence="3" id="KW-0233">DNA recombination</keyword>
<evidence type="ECO:0008006" key="8">
    <source>
        <dbReference type="Google" id="ProtNLM"/>
    </source>
</evidence>
<protein>
    <recommendedName>
        <fullName evidence="8">Site-specific recombinase XerD</fullName>
    </recommendedName>
</protein>
<proteinExistence type="predicted"/>
<feature type="domain" description="Tyr recombinase" evidence="5">
    <location>
        <begin position="117"/>
        <end position="325"/>
    </location>
</feature>
<gene>
    <name evidence="7" type="ORF">AMD02_08165</name>
</gene>
<dbReference type="GO" id="GO:0006310">
    <property type="term" value="P:DNA recombination"/>
    <property type="evidence" value="ECO:0007669"/>
    <property type="project" value="UniProtKB-KW"/>
</dbReference>
<dbReference type="Gene3D" id="1.10.443.10">
    <property type="entry name" value="Intergrase catalytic core"/>
    <property type="match status" value="1"/>
</dbReference>
<dbReference type="RefSeq" id="WP_175414325.1">
    <property type="nucleotide sequence ID" value="NZ_CP040441.1"/>
</dbReference>
<dbReference type="InterPro" id="IPR013762">
    <property type="entry name" value="Integrase-like_cat_sf"/>
</dbReference>
<evidence type="ECO:0000256" key="3">
    <source>
        <dbReference type="ARBA" id="ARBA00023172"/>
    </source>
</evidence>
<evidence type="ECO:0000256" key="1">
    <source>
        <dbReference type="ARBA" id="ARBA00022908"/>
    </source>
</evidence>
<dbReference type="SUPFAM" id="SSF56349">
    <property type="entry name" value="DNA breaking-rejoining enzymes"/>
    <property type="match status" value="1"/>
</dbReference>
<comment type="caution">
    <text evidence="7">The sequence shown here is derived from an EMBL/GenBank/DDBJ whole genome shotgun (WGS) entry which is preliminary data.</text>
</comment>
<feature type="domain" description="Core-binding (CB)" evidence="6">
    <location>
        <begin position="3"/>
        <end position="93"/>
    </location>
</feature>
<evidence type="ECO:0000256" key="4">
    <source>
        <dbReference type="PROSITE-ProRule" id="PRU01248"/>
    </source>
</evidence>
<dbReference type="PROSITE" id="PS51898">
    <property type="entry name" value="TYR_RECOMBINASE"/>
    <property type="match status" value="1"/>
</dbReference>
<sequence length="325" mass="38372">MDNKMDALIEPFLLSLEMKGRTAGTVRRYRYDLLDFFHWMQAEEKEISLQEWKELTPEELHEFFTELGGKRNYSTRTIRRIHSVLQQFAFYYQPQGGTSSHAIHTIDKPDLFVTPLKENDWVRKEEFESLCETIQSLDGLTERQREVRPKLMKRNLLVVRLFYNYGLSLQEVASLSMIDLQFAKRTVTVAEGKREQRTLSLAEADGRLAFDYWQTIPKPVRPRLHSQDAFFVAFDFQRKTYRWSYEGDEPKQWTEIGIQKMLRQDASRAGLRKKVCAQHLRNSFILSQLANGTSEETIRRMLGFTSPLSLRRYVKTLETLHDRKS</sequence>
<dbReference type="InterPro" id="IPR010998">
    <property type="entry name" value="Integrase_recombinase_N"/>
</dbReference>
<dbReference type="GO" id="GO:0003677">
    <property type="term" value="F:DNA binding"/>
    <property type="evidence" value="ECO:0007669"/>
    <property type="project" value="UniProtKB-UniRule"/>
</dbReference>
<evidence type="ECO:0000259" key="5">
    <source>
        <dbReference type="PROSITE" id="PS51898"/>
    </source>
</evidence>
<evidence type="ECO:0000256" key="2">
    <source>
        <dbReference type="ARBA" id="ARBA00023125"/>
    </source>
</evidence>
<dbReference type="InterPro" id="IPR044068">
    <property type="entry name" value="CB"/>
</dbReference>
<evidence type="ECO:0000313" key="7">
    <source>
        <dbReference type="EMBL" id="KOO40165.1"/>
    </source>
</evidence>
<dbReference type="InterPro" id="IPR002104">
    <property type="entry name" value="Integrase_catalytic"/>
</dbReference>
<dbReference type="AlphaFoldDB" id="A0A0M0KMZ1"/>
<dbReference type="InterPro" id="IPR011010">
    <property type="entry name" value="DNA_brk_join_enz"/>
</dbReference>
<reference evidence="7" key="1">
    <citation type="submission" date="2015-08" db="EMBL/GenBank/DDBJ databases">
        <title>Complete DNA Sequence of Pseudomonas syringae pv. actinidiae, the Causal Agent of Kiwifruit Canker Disease.</title>
        <authorList>
            <person name="Rikkerink E.H.A."/>
            <person name="Fineran P.C."/>
        </authorList>
    </citation>
    <scope>NUCLEOTIDE SEQUENCE</scope>
    <source>
        <strain evidence="7">DSM 13666</strain>
    </source>
</reference>
<keyword evidence="2 4" id="KW-0238">DNA-binding</keyword>
<keyword evidence="1" id="KW-0229">DNA integration</keyword>
<dbReference type="Pfam" id="PF02899">
    <property type="entry name" value="Phage_int_SAM_1"/>
    <property type="match status" value="1"/>
</dbReference>